<dbReference type="InterPro" id="IPR036770">
    <property type="entry name" value="Ankyrin_rpt-contain_sf"/>
</dbReference>
<sequence length="101" mass="11240">MGDCTNLLLYLLQSEPEIDSRDMWGRTPLSWAAEYGSLHAVKILLERGAYVNAMDYEGGTPLTWLIYAGNPNSKNLAATGAYLKERGAKEDTMRGITRAWV</sequence>
<dbReference type="Pfam" id="PF12796">
    <property type="entry name" value="Ank_2"/>
    <property type="match status" value="1"/>
</dbReference>
<dbReference type="SUPFAM" id="SSF48403">
    <property type="entry name" value="Ankyrin repeat"/>
    <property type="match status" value="1"/>
</dbReference>
<dbReference type="SMART" id="SM00248">
    <property type="entry name" value="ANK"/>
    <property type="match status" value="1"/>
</dbReference>
<evidence type="ECO:0000313" key="5">
    <source>
        <dbReference type="Proteomes" id="UP000186955"/>
    </source>
</evidence>
<dbReference type="PROSITE" id="PS50088">
    <property type="entry name" value="ANK_REPEAT"/>
    <property type="match status" value="1"/>
</dbReference>
<evidence type="ECO:0000256" key="2">
    <source>
        <dbReference type="ARBA" id="ARBA00023043"/>
    </source>
</evidence>
<dbReference type="InterPro" id="IPR050663">
    <property type="entry name" value="Ankyrin-SOCS_Box"/>
</dbReference>
<dbReference type="EMBL" id="MNBE01000358">
    <property type="protein sequence ID" value="OKP10320.1"/>
    <property type="molecule type" value="Genomic_DNA"/>
</dbReference>
<comment type="caution">
    <text evidence="4">The sequence shown here is derived from an EMBL/GenBank/DDBJ whole genome shotgun (WGS) entry which is preliminary data.</text>
</comment>
<accession>A0A1Q5UCY5</accession>
<name>A0A1Q5UCY5_9EURO</name>
<dbReference type="Proteomes" id="UP000186955">
    <property type="component" value="Unassembled WGS sequence"/>
</dbReference>
<reference evidence="4 5" key="1">
    <citation type="submission" date="2016-10" db="EMBL/GenBank/DDBJ databases">
        <title>Genome sequence of the ascomycete fungus Penicillium subrubescens.</title>
        <authorList>
            <person name="De Vries R.P."/>
            <person name="Peng M."/>
            <person name="Dilokpimol A."/>
            <person name="Hilden K."/>
            <person name="Makela M.R."/>
            <person name="Grigoriev I."/>
            <person name="Riley R."/>
            <person name="Granchi Z."/>
        </authorList>
    </citation>
    <scope>NUCLEOTIDE SEQUENCE [LARGE SCALE GENOMIC DNA]</scope>
    <source>
        <strain evidence="4 5">CBS 132785</strain>
    </source>
</reference>
<dbReference type="AlphaFoldDB" id="A0A1Q5UCY5"/>
<dbReference type="PROSITE" id="PS50297">
    <property type="entry name" value="ANK_REP_REGION"/>
    <property type="match status" value="1"/>
</dbReference>
<dbReference type="PANTHER" id="PTHR24193">
    <property type="entry name" value="ANKYRIN REPEAT PROTEIN"/>
    <property type="match status" value="1"/>
</dbReference>
<feature type="repeat" description="ANK" evidence="3">
    <location>
        <begin position="24"/>
        <end position="56"/>
    </location>
</feature>
<dbReference type="STRING" id="1316194.A0A1Q5UCY5"/>
<dbReference type="Gene3D" id="1.25.40.20">
    <property type="entry name" value="Ankyrin repeat-containing domain"/>
    <property type="match status" value="1"/>
</dbReference>
<evidence type="ECO:0000313" key="4">
    <source>
        <dbReference type="EMBL" id="OKP10320.1"/>
    </source>
</evidence>
<dbReference type="GO" id="GO:0000976">
    <property type="term" value="F:transcription cis-regulatory region binding"/>
    <property type="evidence" value="ECO:0007669"/>
    <property type="project" value="TreeGrafter"/>
</dbReference>
<protein>
    <submittedName>
        <fullName evidence="4">Uncharacterized protein</fullName>
    </submittedName>
</protein>
<keyword evidence="2 3" id="KW-0040">ANK repeat</keyword>
<dbReference type="GO" id="GO:0045944">
    <property type="term" value="P:positive regulation of transcription by RNA polymerase II"/>
    <property type="evidence" value="ECO:0007669"/>
    <property type="project" value="TreeGrafter"/>
</dbReference>
<dbReference type="PANTHER" id="PTHR24193:SF121">
    <property type="entry name" value="ADA2A-CONTAINING COMPLEX COMPONENT 3, ISOFORM D"/>
    <property type="match status" value="1"/>
</dbReference>
<dbReference type="GO" id="GO:0005634">
    <property type="term" value="C:nucleus"/>
    <property type="evidence" value="ECO:0007669"/>
    <property type="project" value="TreeGrafter"/>
</dbReference>
<keyword evidence="1" id="KW-0677">Repeat</keyword>
<dbReference type="InterPro" id="IPR002110">
    <property type="entry name" value="Ankyrin_rpt"/>
</dbReference>
<evidence type="ECO:0000256" key="3">
    <source>
        <dbReference type="PROSITE-ProRule" id="PRU00023"/>
    </source>
</evidence>
<proteinExistence type="predicted"/>
<keyword evidence="5" id="KW-1185">Reference proteome</keyword>
<organism evidence="4 5">
    <name type="scientific">Penicillium subrubescens</name>
    <dbReference type="NCBI Taxonomy" id="1316194"/>
    <lineage>
        <taxon>Eukaryota</taxon>
        <taxon>Fungi</taxon>
        <taxon>Dikarya</taxon>
        <taxon>Ascomycota</taxon>
        <taxon>Pezizomycotina</taxon>
        <taxon>Eurotiomycetes</taxon>
        <taxon>Eurotiomycetidae</taxon>
        <taxon>Eurotiales</taxon>
        <taxon>Aspergillaceae</taxon>
        <taxon>Penicillium</taxon>
    </lineage>
</organism>
<evidence type="ECO:0000256" key="1">
    <source>
        <dbReference type="ARBA" id="ARBA00022737"/>
    </source>
</evidence>
<gene>
    <name evidence="4" type="ORF">PENSUB_4237</name>
</gene>